<name>A0A5B0QSK3_PUCGR</name>
<keyword evidence="2" id="KW-1185">Reference proteome</keyword>
<proteinExistence type="predicted"/>
<reference evidence="1 2" key="1">
    <citation type="submission" date="2019-05" db="EMBL/GenBank/DDBJ databases">
        <title>Emergence of the Ug99 lineage of the wheat stem rust pathogen through somatic hybridization.</title>
        <authorList>
            <person name="Li F."/>
            <person name="Upadhyaya N.M."/>
            <person name="Sperschneider J."/>
            <person name="Matny O."/>
            <person name="Nguyen-Phuc H."/>
            <person name="Mago R."/>
            <person name="Raley C."/>
            <person name="Miller M.E."/>
            <person name="Silverstein K.A.T."/>
            <person name="Henningsen E."/>
            <person name="Hirsch C.D."/>
            <person name="Visser B."/>
            <person name="Pretorius Z.A."/>
            <person name="Steffenson B.J."/>
            <person name="Schwessinger B."/>
            <person name="Dodds P.N."/>
            <person name="Figueroa M."/>
        </authorList>
    </citation>
    <scope>NUCLEOTIDE SEQUENCE [LARGE SCALE GENOMIC DNA]</scope>
    <source>
        <strain evidence="1">21-0</strain>
    </source>
</reference>
<accession>A0A5B0QSK3</accession>
<organism evidence="1 2">
    <name type="scientific">Puccinia graminis f. sp. tritici</name>
    <dbReference type="NCBI Taxonomy" id="56615"/>
    <lineage>
        <taxon>Eukaryota</taxon>
        <taxon>Fungi</taxon>
        <taxon>Dikarya</taxon>
        <taxon>Basidiomycota</taxon>
        <taxon>Pucciniomycotina</taxon>
        <taxon>Pucciniomycetes</taxon>
        <taxon>Pucciniales</taxon>
        <taxon>Pucciniaceae</taxon>
        <taxon>Puccinia</taxon>
    </lineage>
</organism>
<sequence length="118" mass="12957">MPGNHQIHRIGHANVQSWLASRTFGGSLREVHGTLGSPQPSGARGLCEAGNNSWGDALLCGVKNVQPNRFGLESWNSHFDWIKKRSGLRGLRLKYVPRKGLVDEPLVERECVTGATEV</sequence>
<gene>
    <name evidence="1" type="ORF">PGT21_005518</name>
</gene>
<dbReference type="Proteomes" id="UP000324748">
    <property type="component" value="Unassembled WGS sequence"/>
</dbReference>
<protein>
    <submittedName>
        <fullName evidence="1">Uncharacterized protein</fullName>
    </submittedName>
</protein>
<evidence type="ECO:0000313" key="1">
    <source>
        <dbReference type="EMBL" id="KAA1116228.1"/>
    </source>
</evidence>
<evidence type="ECO:0000313" key="2">
    <source>
        <dbReference type="Proteomes" id="UP000324748"/>
    </source>
</evidence>
<dbReference type="EMBL" id="VSWC01000003">
    <property type="protein sequence ID" value="KAA1116228.1"/>
    <property type="molecule type" value="Genomic_DNA"/>
</dbReference>
<comment type="caution">
    <text evidence="1">The sequence shown here is derived from an EMBL/GenBank/DDBJ whole genome shotgun (WGS) entry which is preliminary data.</text>
</comment>
<dbReference type="AlphaFoldDB" id="A0A5B0QSK3"/>